<evidence type="ECO:0000313" key="1">
    <source>
        <dbReference type="EMBL" id="EFI48171.1"/>
    </source>
</evidence>
<evidence type="ECO:0000313" key="2">
    <source>
        <dbReference type="Proteomes" id="UP000003805"/>
    </source>
</evidence>
<organism evidence="1 2">
    <name type="scientific">Segatella oris C735</name>
    <dbReference type="NCBI Taxonomy" id="563008"/>
    <lineage>
        <taxon>Bacteria</taxon>
        <taxon>Pseudomonadati</taxon>
        <taxon>Bacteroidota</taxon>
        <taxon>Bacteroidia</taxon>
        <taxon>Bacteroidales</taxon>
        <taxon>Prevotellaceae</taxon>
        <taxon>Segatella</taxon>
    </lineage>
</organism>
<dbReference type="InterPro" id="IPR025518">
    <property type="entry name" value="DUF4406"/>
</dbReference>
<dbReference type="Pfam" id="PF14359">
    <property type="entry name" value="DUF4406"/>
    <property type="match status" value="1"/>
</dbReference>
<reference evidence="1 2" key="1">
    <citation type="submission" date="2010-02" db="EMBL/GenBank/DDBJ databases">
        <title>The Genome Sequence of Prevotella oris strain C735.</title>
        <authorList>
            <consortium name="The Broad Institute Genome Sequencing Platform"/>
            <person name="Ward D."/>
            <person name="Feldgarden M."/>
            <person name="Earl A."/>
            <person name="Young S.K."/>
            <person name="Zeng Q."/>
            <person name="Koehrsen M."/>
            <person name="Alvarado L."/>
            <person name="Berlin A."/>
            <person name="Bochicchio J."/>
            <person name="Borenstein D."/>
            <person name="Chapman S.B."/>
            <person name="Chen Z."/>
            <person name="Engels R."/>
            <person name="Freedman E."/>
            <person name="Gellesch M."/>
            <person name="Goldberg J."/>
            <person name="Griggs A."/>
            <person name="Gujja S."/>
            <person name="Heilman E."/>
            <person name="Heiman D."/>
            <person name="Hepburn T."/>
            <person name="Howarth C."/>
            <person name="Jen D."/>
            <person name="Larson L."/>
            <person name="Mehta T."/>
            <person name="Park D."/>
            <person name="Pearson M."/>
            <person name="Roberts A."/>
            <person name="Saif S."/>
            <person name="Shea T."/>
            <person name="Shenoy N."/>
            <person name="Sisk P."/>
            <person name="Stolte C."/>
            <person name="Sykes S."/>
            <person name="Thomson T."/>
            <person name="Walk T."/>
            <person name="White J."/>
            <person name="Yandava C."/>
            <person name="Sibley C.D."/>
            <person name="Field T.R."/>
            <person name="Grinwis M."/>
            <person name="Eshaghurshan C.S."/>
            <person name="Surette M.G."/>
            <person name="Haas B."/>
            <person name="Nusbaum C."/>
            <person name="Birren B."/>
        </authorList>
    </citation>
    <scope>NUCLEOTIDE SEQUENCE [LARGE SCALE GENOMIC DNA]</scope>
    <source>
        <strain evidence="1 2">C735</strain>
    </source>
</reference>
<dbReference type="EMBL" id="GL349569">
    <property type="protein sequence ID" value="EFI48171.1"/>
    <property type="molecule type" value="Genomic_DNA"/>
</dbReference>
<accession>D7NE24</accession>
<dbReference type="AlphaFoldDB" id="D7NE24"/>
<gene>
    <name evidence="1" type="ORF">HMPREF0665_01798</name>
</gene>
<proteinExistence type="predicted"/>
<dbReference type="Gene3D" id="3.40.50.450">
    <property type="match status" value="1"/>
</dbReference>
<dbReference type="HOGENOM" id="CLU_1523821_0_0_10"/>
<name>D7NE24_9BACT</name>
<keyword evidence="2" id="KW-1185">Reference proteome</keyword>
<protein>
    <recommendedName>
        <fullName evidence="3">DUF4406 domain-containing protein</fullName>
    </recommendedName>
</protein>
<dbReference type="SUPFAM" id="SSF52309">
    <property type="entry name" value="N-(deoxy)ribosyltransferase-like"/>
    <property type="match status" value="1"/>
</dbReference>
<sequence length="176" mass="20373">MGQVMNSNRWIDTCLQKMTVFLSKIGKRGSETTIYQIRWQSFILQILDINIKMSKERRTKKVYIAGKIGEDILSDTTRKKFAEAEAWLKAKGYKVFNPTQSGLGIMAENYAKACGTNFYEEILLLDIMQLKRCDIICLLPDWHESPGALAEFFFAKAIDKKIKQITMFENKIVDWI</sequence>
<evidence type="ECO:0008006" key="3">
    <source>
        <dbReference type="Google" id="ProtNLM"/>
    </source>
</evidence>
<dbReference type="Proteomes" id="UP000003805">
    <property type="component" value="Unassembled WGS sequence"/>
</dbReference>